<dbReference type="Proteomes" id="UP000254082">
    <property type="component" value="Unassembled WGS sequence"/>
</dbReference>
<keyword evidence="1" id="KW-1133">Transmembrane helix</keyword>
<dbReference type="EMBL" id="UHFA01000002">
    <property type="protein sequence ID" value="SUN37426.1"/>
    <property type="molecule type" value="Genomic_DNA"/>
</dbReference>
<keyword evidence="3" id="KW-1185">Reference proteome</keyword>
<evidence type="ECO:0000313" key="2">
    <source>
        <dbReference type="EMBL" id="SUN37426.1"/>
    </source>
</evidence>
<gene>
    <name evidence="2" type="ORF">NCTC11391_02153</name>
</gene>
<name>A0A380JG53_STRDO</name>
<reference evidence="2 3" key="1">
    <citation type="submission" date="2018-06" db="EMBL/GenBank/DDBJ databases">
        <authorList>
            <consortium name="Pathogen Informatics"/>
            <person name="Doyle S."/>
        </authorList>
    </citation>
    <scope>NUCLEOTIDE SEQUENCE [LARGE SCALE GENOMIC DNA]</scope>
    <source>
        <strain evidence="3">NCTC 11391</strain>
    </source>
</reference>
<keyword evidence="1" id="KW-0812">Transmembrane</keyword>
<evidence type="ECO:0000256" key="1">
    <source>
        <dbReference type="SAM" id="Phobius"/>
    </source>
</evidence>
<feature type="transmembrane region" description="Helical" evidence="1">
    <location>
        <begin position="127"/>
        <end position="144"/>
    </location>
</feature>
<evidence type="ECO:0000313" key="3">
    <source>
        <dbReference type="Proteomes" id="UP000254082"/>
    </source>
</evidence>
<dbReference type="AlphaFoldDB" id="A0A380JG53"/>
<accession>A0A380JG53</accession>
<organism evidence="2 3">
    <name type="scientific">Streptococcus downei MFe28</name>
    <dbReference type="NCBI Taxonomy" id="764290"/>
    <lineage>
        <taxon>Bacteria</taxon>
        <taxon>Bacillati</taxon>
        <taxon>Bacillota</taxon>
        <taxon>Bacilli</taxon>
        <taxon>Lactobacillales</taxon>
        <taxon>Streptococcaceae</taxon>
        <taxon>Streptococcus</taxon>
    </lineage>
</organism>
<feature type="transmembrane region" description="Helical" evidence="1">
    <location>
        <begin position="99"/>
        <end position="121"/>
    </location>
</feature>
<proteinExistence type="predicted"/>
<dbReference type="OrthoDB" id="2235344at2"/>
<keyword evidence="1" id="KW-0472">Membrane</keyword>
<protein>
    <submittedName>
        <fullName evidence="2">Membrane protein</fullName>
    </submittedName>
</protein>
<dbReference type="RefSeq" id="WP_003000634.1">
    <property type="nucleotide sequence ID" value="NZ_UHFA01000002.1"/>
</dbReference>
<sequence>MYRVLSIDDEVIVLANTDGHVKRIDRSSFSFDPKLGDRVDLFYDDKDQVIATRAKLVENESGSRAIRSALLQGIFDLFTEVLTIHNDQVGNIKKILSQFFIAFFMVWALVGVVVVELVILIESLLIWAYQFILIAIKYFHDLIAKKLADRARQQAKQEVDAQYGYQQSYDGDLDSEIYADDEEDSYIVDLDSLELSPDERERYFKDYNDYPEK</sequence>